<feature type="domain" description="N-acetyltransferase" evidence="3">
    <location>
        <begin position="22"/>
        <end position="163"/>
    </location>
</feature>
<dbReference type="Gene3D" id="3.40.630.30">
    <property type="match status" value="1"/>
</dbReference>
<evidence type="ECO:0000313" key="5">
    <source>
        <dbReference type="Proteomes" id="UP000661607"/>
    </source>
</evidence>
<dbReference type="PROSITE" id="PS51186">
    <property type="entry name" value="GNAT"/>
    <property type="match status" value="1"/>
</dbReference>
<keyword evidence="5" id="KW-1185">Reference proteome</keyword>
<organism evidence="4 5">
    <name type="scientific">Nonomuraea africana</name>
    <dbReference type="NCBI Taxonomy" id="46171"/>
    <lineage>
        <taxon>Bacteria</taxon>
        <taxon>Bacillati</taxon>
        <taxon>Actinomycetota</taxon>
        <taxon>Actinomycetes</taxon>
        <taxon>Streptosporangiales</taxon>
        <taxon>Streptosporangiaceae</taxon>
        <taxon>Nonomuraea</taxon>
    </lineage>
</organism>
<gene>
    <name evidence="4" type="ORF">H4W81_006990</name>
</gene>
<accession>A0ABR9KQB0</accession>
<reference evidence="4 5" key="1">
    <citation type="submission" date="2020-10" db="EMBL/GenBank/DDBJ databases">
        <title>Sequencing the genomes of 1000 actinobacteria strains.</title>
        <authorList>
            <person name="Klenk H.-P."/>
        </authorList>
    </citation>
    <scope>NUCLEOTIDE SEQUENCE [LARGE SCALE GENOMIC DNA]</scope>
    <source>
        <strain evidence="4 5">DSM 43748</strain>
    </source>
</reference>
<name>A0ABR9KQB0_9ACTN</name>
<evidence type="ECO:0000259" key="3">
    <source>
        <dbReference type="PROSITE" id="PS51186"/>
    </source>
</evidence>
<dbReference type="SUPFAM" id="SSF55729">
    <property type="entry name" value="Acyl-CoA N-acyltransferases (Nat)"/>
    <property type="match status" value="1"/>
</dbReference>
<protein>
    <submittedName>
        <fullName evidence="4">GNAT superfamily N-acetyltransferase</fullName>
    </submittedName>
</protein>
<keyword evidence="2" id="KW-0012">Acyltransferase</keyword>
<dbReference type="PANTHER" id="PTHR43877">
    <property type="entry name" value="AMINOALKYLPHOSPHONATE N-ACETYLTRANSFERASE-RELATED-RELATED"/>
    <property type="match status" value="1"/>
</dbReference>
<dbReference type="InterPro" id="IPR000182">
    <property type="entry name" value="GNAT_dom"/>
</dbReference>
<dbReference type="Proteomes" id="UP000661607">
    <property type="component" value="Unassembled WGS sequence"/>
</dbReference>
<proteinExistence type="predicted"/>
<comment type="caution">
    <text evidence="4">The sequence shown here is derived from an EMBL/GenBank/DDBJ whole genome shotgun (WGS) entry which is preliminary data.</text>
</comment>
<dbReference type="EMBL" id="JADBEF010000001">
    <property type="protein sequence ID" value="MBE1564211.1"/>
    <property type="molecule type" value="Genomic_DNA"/>
</dbReference>
<sequence length="163" mass="17769">MAQMTLVATARSMAVPALPEGLVLREPELADAEELGRLYFESYAPGVACASLAEAIEEIRAAFKGDFGDLWTEASAVVESQGELVTATLVVHRAPWPDTPDCPFVTDLFTAPRWRRQGLARTLLARSLTRASMIDRPRLALRVESTNKPAVALYQALGFHATD</sequence>
<dbReference type="CDD" id="cd04301">
    <property type="entry name" value="NAT_SF"/>
    <property type="match status" value="1"/>
</dbReference>
<dbReference type="RefSeq" id="WP_192778632.1">
    <property type="nucleotide sequence ID" value="NZ_BAAASY010000008.1"/>
</dbReference>
<dbReference type="InterPro" id="IPR016181">
    <property type="entry name" value="Acyl_CoA_acyltransferase"/>
</dbReference>
<keyword evidence="1" id="KW-0808">Transferase</keyword>
<evidence type="ECO:0000313" key="4">
    <source>
        <dbReference type="EMBL" id="MBE1564211.1"/>
    </source>
</evidence>
<dbReference type="Pfam" id="PF00583">
    <property type="entry name" value="Acetyltransf_1"/>
    <property type="match status" value="1"/>
</dbReference>
<evidence type="ECO:0000256" key="2">
    <source>
        <dbReference type="ARBA" id="ARBA00023315"/>
    </source>
</evidence>
<evidence type="ECO:0000256" key="1">
    <source>
        <dbReference type="ARBA" id="ARBA00022679"/>
    </source>
</evidence>
<dbReference type="InterPro" id="IPR050832">
    <property type="entry name" value="Bact_Acetyltransf"/>
</dbReference>